<evidence type="ECO:0000256" key="4">
    <source>
        <dbReference type="SAM" id="Phobius"/>
    </source>
</evidence>
<evidence type="ECO:0000256" key="3">
    <source>
        <dbReference type="SAM" id="MobiDB-lite"/>
    </source>
</evidence>
<keyword evidence="1 2" id="KW-1015">Disulfide bond</keyword>
<feature type="domain" description="SRCR" evidence="5">
    <location>
        <begin position="30"/>
        <end position="123"/>
    </location>
</feature>
<dbReference type="InterPro" id="IPR036772">
    <property type="entry name" value="SRCR-like_dom_sf"/>
</dbReference>
<organism evidence="6 7">
    <name type="scientific">Chelydra serpentina</name>
    <name type="common">Snapping turtle</name>
    <name type="synonym">Testudo serpentina</name>
    <dbReference type="NCBI Taxonomy" id="8475"/>
    <lineage>
        <taxon>Eukaryota</taxon>
        <taxon>Metazoa</taxon>
        <taxon>Chordata</taxon>
        <taxon>Craniata</taxon>
        <taxon>Vertebrata</taxon>
        <taxon>Euteleostomi</taxon>
        <taxon>Archelosauria</taxon>
        <taxon>Testudinata</taxon>
        <taxon>Testudines</taxon>
        <taxon>Cryptodira</taxon>
        <taxon>Durocryptodira</taxon>
        <taxon>Americhelydia</taxon>
        <taxon>Chelydroidea</taxon>
        <taxon>Chelydridae</taxon>
        <taxon>Chelydra</taxon>
    </lineage>
</organism>
<dbReference type="PRINTS" id="PR00258">
    <property type="entry name" value="SPERACTRCPTR"/>
</dbReference>
<sequence>YFNRPEKICYCFVSAKKKKKKKLVSVQTNMRLTGSGCRCSGLLEVNHRGHWERVCSSDWNQTVTEMVCKQLGCGSPSSEVLEIDSEQKRMERIKPNCQGNEAAVRNCHWEKSNCTQVLTVVCKEPEKTTTAPTTTTPEPTGPPWLQLVDGRVYCSGIVELYMGGHLGTVESSPKPNELASWVCRKVGCGDALDEKNWSSFLKNERQHLPVHWEMVPSCRSESIPECFNRTRNSQEKTPAFVICSGPQPRMMRRLGDSQSPCEGVMEVFHEGKWKVLCNSISNMKSRGQHVCQELQCGNLSSSVQDQGAKTRGVSCSQEHLQECSTFQAATCPKTRVTCQDFKPRSAGVGAGTIVSILLALILLGVLIIICVRPLILSPLYHISFHRNSTVTLRPRQEGQGAQGEDNDYSQTPKKNSYLSAYPALEGAIRSSNPPDNSSDSDYDLHAARRL</sequence>
<dbReference type="InterPro" id="IPR001190">
    <property type="entry name" value="SRCR"/>
</dbReference>
<dbReference type="GO" id="GO:0005886">
    <property type="term" value="C:plasma membrane"/>
    <property type="evidence" value="ECO:0007669"/>
    <property type="project" value="TreeGrafter"/>
</dbReference>
<keyword evidence="4" id="KW-0812">Transmembrane</keyword>
<dbReference type="PRINTS" id="PR01409">
    <property type="entry name" value="TCELLCD5"/>
</dbReference>
<dbReference type="PANTHER" id="PTHR47309">
    <property type="entry name" value="T-CELL SURFACE GLYCOPROTEIN CD5"/>
    <property type="match status" value="1"/>
</dbReference>
<dbReference type="SUPFAM" id="SSF56487">
    <property type="entry name" value="SRCR-like"/>
    <property type="match status" value="3"/>
</dbReference>
<dbReference type="PROSITE" id="PS50287">
    <property type="entry name" value="SRCR_2"/>
    <property type="match status" value="3"/>
</dbReference>
<dbReference type="PANTHER" id="PTHR47309:SF1">
    <property type="entry name" value="T-CELL SURFACE GLYCOPROTEIN CD5"/>
    <property type="match status" value="1"/>
</dbReference>
<dbReference type="SMART" id="SM00202">
    <property type="entry name" value="SR"/>
    <property type="match status" value="3"/>
</dbReference>
<proteinExistence type="predicted"/>
<feature type="compositionally biased region" description="Low complexity" evidence="3">
    <location>
        <begin position="430"/>
        <end position="439"/>
    </location>
</feature>
<feature type="disulfide bond" evidence="2">
    <location>
        <begin position="97"/>
        <end position="107"/>
    </location>
</feature>
<dbReference type="AlphaFoldDB" id="A0A8C3SZP3"/>
<reference evidence="6" key="2">
    <citation type="submission" date="2025-09" db="UniProtKB">
        <authorList>
            <consortium name="Ensembl"/>
        </authorList>
    </citation>
    <scope>IDENTIFICATION</scope>
</reference>
<feature type="region of interest" description="Disordered" evidence="3">
    <location>
        <begin position="426"/>
        <end position="450"/>
    </location>
</feature>
<keyword evidence="7" id="KW-1185">Reference proteome</keyword>
<dbReference type="Proteomes" id="UP000694403">
    <property type="component" value="Unplaced"/>
</dbReference>
<dbReference type="Pfam" id="PF00530">
    <property type="entry name" value="SRCR"/>
    <property type="match status" value="2"/>
</dbReference>
<keyword evidence="4" id="KW-1133">Transmembrane helix</keyword>
<feature type="domain" description="SRCR" evidence="5">
    <location>
        <begin position="252"/>
        <end position="339"/>
    </location>
</feature>
<keyword evidence="4" id="KW-0472">Membrane</keyword>
<dbReference type="Ensembl" id="ENSCSRT00000022945.1">
    <property type="protein sequence ID" value="ENSCSRP00000021973.1"/>
    <property type="gene ID" value="ENSCSRG00000016555.1"/>
</dbReference>
<comment type="caution">
    <text evidence="2">Lacks conserved residue(s) required for the propagation of feature annotation.</text>
</comment>
<evidence type="ECO:0000256" key="1">
    <source>
        <dbReference type="ARBA" id="ARBA00023157"/>
    </source>
</evidence>
<evidence type="ECO:0000259" key="5">
    <source>
        <dbReference type="PROSITE" id="PS50287"/>
    </source>
</evidence>
<feature type="transmembrane region" description="Helical" evidence="4">
    <location>
        <begin position="348"/>
        <end position="371"/>
    </location>
</feature>
<reference evidence="6" key="1">
    <citation type="submission" date="2025-08" db="UniProtKB">
        <authorList>
            <consortium name="Ensembl"/>
        </authorList>
    </citation>
    <scope>IDENTIFICATION</scope>
</reference>
<dbReference type="GO" id="GO:0031295">
    <property type="term" value="P:T cell costimulation"/>
    <property type="evidence" value="ECO:0007669"/>
    <property type="project" value="TreeGrafter"/>
</dbReference>
<dbReference type="Gene3D" id="3.10.250.10">
    <property type="entry name" value="SRCR-like domain"/>
    <property type="match status" value="3"/>
</dbReference>
<feature type="region of interest" description="Disordered" evidence="3">
    <location>
        <begin position="393"/>
        <end position="414"/>
    </location>
</feature>
<evidence type="ECO:0000313" key="7">
    <source>
        <dbReference type="Proteomes" id="UP000694403"/>
    </source>
</evidence>
<evidence type="ECO:0000256" key="2">
    <source>
        <dbReference type="PROSITE-ProRule" id="PRU00196"/>
    </source>
</evidence>
<name>A0A8C3SZP3_CHESE</name>
<dbReference type="InterPro" id="IPR003566">
    <property type="entry name" value="Tcell_CD5"/>
</dbReference>
<accession>A0A8C3SZP3</accession>
<feature type="domain" description="SRCR" evidence="5">
    <location>
        <begin position="145"/>
        <end position="244"/>
    </location>
</feature>
<protein>
    <recommendedName>
        <fullName evidence="5">SRCR domain-containing protein</fullName>
    </recommendedName>
</protein>
<evidence type="ECO:0000313" key="6">
    <source>
        <dbReference type="Ensembl" id="ENSCSRP00000021973.1"/>
    </source>
</evidence>